<protein>
    <submittedName>
        <fullName evidence="1">Uncharacterized protein</fullName>
    </submittedName>
</protein>
<sequence>MIKRTKAITTVNHYTLTVGAFLKYAEETPPPACRLTKNQWKGINRLMKGINKSMKRPVSIHQVKVKDSKEAKGVSRKTLLECQSLAKAKIPEVLKTLEETRTQRNQYQFYGYLCVYFTSIYGHRPGLYKNMLVKEAKCDQSGMYLIRWEHKTNRDHGMVQMSLTKDEYTWFTDFLKFKHCLPGGKKSQHLFFNSTNTQLKNLPAYLREVWKEMGLPETPSFTDLRTSIVTHVKNMLPKADRERVANFMCHDIQTADKFMPSI</sequence>
<name>A0AAN8QDK3_9TELE</name>
<comment type="caution">
    <text evidence="1">The sequence shown here is derived from an EMBL/GenBank/DDBJ whole genome shotgun (WGS) entry which is preliminary data.</text>
</comment>
<organism evidence="1 2">
    <name type="scientific">Coregonus suidteri</name>
    <dbReference type="NCBI Taxonomy" id="861788"/>
    <lineage>
        <taxon>Eukaryota</taxon>
        <taxon>Metazoa</taxon>
        <taxon>Chordata</taxon>
        <taxon>Craniata</taxon>
        <taxon>Vertebrata</taxon>
        <taxon>Euteleostomi</taxon>
        <taxon>Actinopterygii</taxon>
        <taxon>Neopterygii</taxon>
        <taxon>Teleostei</taxon>
        <taxon>Protacanthopterygii</taxon>
        <taxon>Salmoniformes</taxon>
        <taxon>Salmonidae</taxon>
        <taxon>Coregoninae</taxon>
        <taxon>Coregonus</taxon>
    </lineage>
</organism>
<reference evidence="1 2" key="1">
    <citation type="submission" date="2021-04" db="EMBL/GenBank/DDBJ databases">
        <authorList>
            <person name="De Guttry C."/>
            <person name="Zahm M."/>
            <person name="Klopp C."/>
            <person name="Cabau C."/>
            <person name="Louis A."/>
            <person name="Berthelot C."/>
            <person name="Parey E."/>
            <person name="Roest Crollius H."/>
            <person name="Montfort J."/>
            <person name="Robinson-Rechavi M."/>
            <person name="Bucao C."/>
            <person name="Bouchez O."/>
            <person name="Gislard M."/>
            <person name="Lluch J."/>
            <person name="Milhes M."/>
            <person name="Lampietro C."/>
            <person name="Lopez Roques C."/>
            <person name="Donnadieu C."/>
            <person name="Braasch I."/>
            <person name="Desvignes T."/>
            <person name="Postlethwait J."/>
            <person name="Bobe J."/>
            <person name="Wedekind C."/>
            <person name="Guiguen Y."/>
        </authorList>
    </citation>
    <scope>NUCLEOTIDE SEQUENCE [LARGE SCALE GENOMIC DNA]</scope>
    <source>
        <strain evidence="1">Cs_M1</strain>
        <tissue evidence="1">Blood</tissue>
    </source>
</reference>
<dbReference type="AlphaFoldDB" id="A0AAN8QDK3"/>
<accession>A0AAN8QDK3</accession>
<gene>
    <name evidence="1" type="ORF">J4Q44_G00369670</name>
</gene>
<keyword evidence="2" id="KW-1185">Reference proteome</keyword>
<evidence type="ECO:0000313" key="1">
    <source>
        <dbReference type="EMBL" id="KAK6292383.1"/>
    </source>
</evidence>
<dbReference type="EMBL" id="JAGTTL010000038">
    <property type="protein sequence ID" value="KAK6292383.1"/>
    <property type="molecule type" value="Genomic_DNA"/>
</dbReference>
<dbReference type="Proteomes" id="UP001356427">
    <property type="component" value="Unassembled WGS sequence"/>
</dbReference>
<proteinExistence type="predicted"/>
<evidence type="ECO:0000313" key="2">
    <source>
        <dbReference type="Proteomes" id="UP001356427"/>
    </source>
</evidence>